<keyword evidence="4" id="KW-0479">Metal-binding</keyword>
<dbReference type="PROSITE" id="PS51873">
    <property type="entry name" value="TRIAD"/>
    <property type="match status" value="1"/>
</dbReference>
<dbReference type="CDD" id="cd16773">
    <property type="entry name" value="RING-HC_RBR_TRIAD1"/>
    <property type="match status" value="1"/>
</dbReference>
<dbReference type="Pfam" id="PF21235">
    <property type="entry name" value="UBA_ARI1"/>
    <property type="match status" value="1"/>
</dbReference>
<dbReference type="Gene3D" id="3.30.40.10">
    <property type="entry name" value="Zinc/RING finger domain, C3HC4 (zinc finger)"/>
    <property type="match status" value="1"/>
</dbReference>
<evidence type="ECO:0000256" key="6">
    <source>
        <dbReference type="ARBA" id="ARBA00022771"/>
    </source>
</evidence>
<feature type="region of interest" description="Disordered" evidence="10">
    <location>
        <begin position="1"/>
        <end position="46"/>
    </location>
</feature>
<comment type="catalytic activity">
    <reaction evidence="1">
        <text>[E2 ubiquitin-conjugating enzyme]-S-ubiquitinyl-L-cysteine + [acceptor protein]-L-lysine = [E2 ubiquitin-conjugating enzyme]-L-cysteine + [acceptor protein]-N(6)-ubiquitinyl-L-lysine.</text>
        <dbReference type="EC" id="2.3.2.31"/>
    </reaction>
</comment>
<evidence type="ECO:0000259" key="11">
    <source>
        <dbReference type="PROSITE" id="PS50089"/>
    </source>
</evidence>
<dbReference type="GO" id="GO:0008270">
    <property type="term" value="F:zinc ion binding"/>
    <property type="evidence" value="ECO:0007669"/>
    <property type="project" value="UniProtKB-KW"/>
</dbReference>
<evidence type="ECO:0000256" key="5">
    <source>
        <dbReference type="ARBA" id="ARBA00022737"/>
    </source>
</evidence>
<dbReference type="InterPro" id="IPR048962">
    <property type="entry name" value="ARIH1-like_UBL"/>
</dbReference>
<dbReference type="InterPro" id="IPR001841">
    <property type="entry name" value="Znf_RING"/>
</dbReference>
<evidence type="ECO:0000256" key="4">
    <source>
        <dbReference type="ARBA" id="ARBA00022723"/>
    </source>
</evidence>
<dbReference type="InterPro" id="IPR044066">
    <property type="entry name" value="TRIAD_supradom"/>
</dbReference>
<proteinExistence type="predicted"/>
<feature type="domain" description="RING-type" evidence="11">
    <location>
        <begin position="132"/>
        <end position="175"/>
    </location>
</feature>
<dbReference type="Pfam" id="PF22191">
    <property type="entry name" value="IBR_1"/>
    <property type="match status" value="1"/>
</dbReference>
<feature type="domain" description="RING-type" evidence="12">
    <location>
        <begin position="128"/>
        <end position="344"/>
    </location>
</feature>
<evidence type="ECO:0000256" key="9">
    <source>
        <dbReference type="PROSITE-ProRule" id="PRU00175"/>
    </source>
</evidence>
<dbReference type="PANTHER" id="PTHR11685">
    <property type="entry name" value="RBR FAMILY RING FINGER AND IBR DOMAIN-CONTAINING"/>
    <property type="match status" value="1"/>
</dbReference>
<evidence type="ECO:0000256" key="7">
    <source>
        <dbReference type="ARBA" id="ARBA00022786"/>
    </source>
</evidence>
<dbReference type="Pfam" id="PF01485">
    <property type="entry name" value="IBR"/>
    <property type="match status" value="1"/>
</dbReference>
<keyword evidence="14" id="KW-1185">Reference proteome</keyword>
<dbReference type="InterPro" id="IPR013083">
    <property type="entry name" value="Znf_RING/FYVE/PHD"/>
</dbReference>
<evidence type="ECO:0000256" key="1">
    <source>
        <dbReference type="ARBA" id="ARBA00001798"/>
    </source>
</evidence>
<dbReference type="EC" id="2.3.2.31" evidence="2"/>
<organism evidence="13 14">
    <name type="scientific">Cerrena zonata</name>
    <dbReference type="NCBI Taxonomy" id="2478898"/>
    <lineage>
        <taxon>Eukaryota</taxon>
        <taxon>Fungi</taxon>
        <taxon>Dikarya</taxon>
        <taxon>Basidiomycota</taxon>
        <taxon>Agaricomycotina</taxon>
        <taxon>Agaricomycetes</taxon>
        <taxon>Polyporales</taxon>
        <taxon>Cerrenaceae</taxon>
        <taxon>Cerrena</taxon>
    </lineage>
</organism>
<reference evidence="13 14" key="1">
    <citation type="submission" date="2022-09" db="EMBL/GenBank/DDBJ databases">
        <authorList>
            <person name="Palmer J.M."/>
        </authorList>
    </citation>
    <scope>NUCLEOTIDE SEQUENCE [LARGE SCALE GENOMIC DNA]</scope>
    <source>
        <strain evidence="13 14">DSM 7382</strain>
    </source>
</reference>
<dbReference type="FunFam" id="3.30.40.10:FF:000019">
    <property type="entry name" value="RBR-type E3 ubiquitin transferase"/>
    <property type="match status" value="1"/>
</dbReference>
<dbReference type="InterPro" id="IPR031127">
    <property type="entry name" value="E3_UB_ligase_RBR"/>
</dbReference>
<keyword evidence="7" id="KW-0833">Ubl conjugation pathway</keyword>
<sequence>MSDYSDPPSDPYDSGGSQDFEDFHDNDSDYDVPSANDKGKKKFTGVEHRSLPAGRLQETLREDINRVASIVGLEHPIVSILLQHFRWNEDRLLERFMDSPSAVLQEIGEPEHEEPAHRPTKRVKLTPVAFTCGICLDEPDPSNIAKLRCTHAFCAPCWRMYIQSKIVEDGQTLFCCMEQGCRTYVDEPFISELMDSSIQERYQELLRRDYVKANTNLRFCPHPSCDETVSCTGGRGSSLLTEVPTVSCGKGHAFCFGCGMDSDHRPCICKFVGLWLKNAQEDSGTAQWMKANTRECPKCHNAIEKAGGCNRIMCRNCRYEFCWLCLKNWGVHGYQGDENCTAWKELEPDSDASEAQQKLKKYHFYFDRFNNHEVSARLDQQLCEQTQEKMVMVQEIGQLSWIEAKFMQHAVDELTGCRRSLKWSYAMAYYLAPGNHKQIFEDLQANLETAVEDLSQMLEEDIEAKSVKGLRQRMMDKTIYVKNRHEILLNDTAAGLHEARWEWLDTP</sequence>
<evidence type="ECO:0000256" key="8">
    <source>
        <dbReference type="ARBA" id="ARBA00022833"/>
    </source>
</evidence>
<dbReference type="InterPro" id="IPR002867">
    <property type="entry name" value="IBR_dom"/>
</dbReference>
<evidence type="ECO:0000313" key="13">
    <source>
        <dbReference type="EMBL" id="KAK7688954.1"/>
    </source>
</evidence>
<dbReference type="SMART" id="SM00647">
    <property type="entry name" value="IBR"/>
    <property type="match status" value="2"/>
</dbReference>
<evidence type="ECO:0000259" key="12">
    <source>
        <dbReference type="PROSITE" id="PS51873"/>
    </source>
</evidence>
<dbReference type="GO" id="GO:0016567">
    <property type="term" value="P:protein ubiquitination"/>
    <property type="evidence" value="ECO:0007669"/>
    <property type="project" value="InterPro"/>
</dbReference>
<dbReference type="EMBL" id="JASBNA010000009">
    <property type="protein sequence ID" value="KAK7688954.1"/>
    <property type="molecule type" value="Genomic_DNA"/>
</dbReference>
<dbReference type="SUPFAM" id="SSF57850">
    <property type="entry name" value="RING/U-box"/>
    <property type="match status" value="2"/>
</dbReference>
<dbReference type="CDD" id="cd20346">
    <property type="entry name" value="BRcat_RBR_ANKIB1"/>
    <property type="match status" value="1"/>
</dbReference>
<dbReference type="InterPro" id="IPR045840">
    <property type="entry name" value="Ariadne"/>
</dbReference>
<evidence type="ECO:0000256" key="10">
    <source>
        <dbReference type="SAM" id="MobiDB-lite"/>
    </source>
</evidence>
<dbReference type="Proteomes" id="UP001385951">
    <property type="component" value="Unassembled WGS sequence"/>
</dbReference>
<dbReference type="PROSITE" id="PS50089">
    <property type="entry name" value="ZF_RING_2"/>
    <property type="match status" value="1"/>
</dbReference>
<keyword evidence="5" id="KW-0677">Repeat</keyword>
<name>A0AAW0GC94_9APHY</name>
<evidence type="ECO:0000256" key="3">
    <source>
        <dbReference type="ARBA" id="ARBA00022679"/>
    </source>
</evidence>
<evidence type="ECO:0000256" key="2">
    <source>
        <dbReference type="ARBA" id="ARBA00012251"/>
    </source>
</evidence>
<dbReference type="Pfam" id="PF19422">
    <property type="entry name" value="Ariadne"/>
    <property type="match status" value="1"/>
</dbReference>
<protein>
    <recommendedName>
        <fullName evidence="2">RBR-type E3 ubiquitin transferase</fullName>
        <ecNumber evidence="2">2.3.2.31</ecNumber>
    </recommendedName>
</protein>
<accession>A0AAW0GC94</accession>
<keyword evidence="6 9" id="KW-0863">Zinc-finger</keyword>
<feature type="compositionally biased region" description="Low complexity" evidence="10">
    <location>
        <begin position="1"/>
        <end position="17"/>
    </location>
</feature>
<keyword evidence="3" id="KW-0808">Transferase</keyword>
<dbReference type="FunFam" id="1.20.120.1750:FF:000007">
    <property type="entry name" value="RBR-type E3 ubiquitin transferase"/>
    <property type="match status" value="1"/>
</dbReference>
<dbReference type="AlphaFoldDB" id="A0AAW0GC94"/>
<dbReference type="GO" id="GO:0061630">
    <property type="term" value="F:ubiquitin protein ligase activity"/>
    <property type="evidence" value="ECO:0007669"/>
    <property type="project" value="UniProtKB-EC"/>
</dbReference>
<evidence type="ECO:0000313" key="14">
    <source>
        <dbReference type="Proteomes" id="UP001385951"/>
    </source>
</evidence>
<keyword evidence="8" id="KW-0862">Zinc</keyword>
<comment type="caution">
    <text evidence="13">The sequence shown here is derived from an EMBL/GenBank/DDBJ whole genome shotgun (WGS) entry which is preliminary data.</text>
</comment>
<gene>
    <name evidence="13" type="ORF">QCA50_007645</name>
</gene>
<dbReference type="Gene3D" id="1.20.120.1750">
    <property type="match status" value="1"/>
</dbReference>